<evidence type="ECO:0000313" key="1">
    <source>
        <dbReference type="EMBL" id="AAS45806.1"/>
    </source>
</evidence>
<protein>
    <submittedName>
        <fullName evidence="1">SLV.23</fullName>
    </submittedName>
</protein>
<dbReference type="EMBL" id="AY498874">
    <property type="protein sequence ID" value="AAS45806.1"/>
    <property type="molecule type" value="Genomic_DNA"/>
</dbReference>
<reference evidence="1" key="2">
    <citation type="journal article" date="2004" name="Microbiology">
        <title>Characterization of the Streptomyces lavendulae IMRU 3455 linear plasmid pSLV45.</title>
        <authorList>
            <person name="Hosted T.J."/>
            <person name="Wang T."/>
            <person name="Horan A.C."/>
        </authorList>
    </citation>
    <scope>NUCLEOTIDE SEQUENCE</scope>
    <source>
        <strain evidence="1">IMRU3455</strain>
        <plasmid evidence="1">linear plasmid pSLV45</plasmid>
    </source>
</reference>
<accession>Q6RGP7</accession>
<keyword evidence="1" id="KW-0614">Plasmid</keyword>
<organism evidence="1">
    <name type="scientific">Streptomyces lavendulae</name>
    <dbReference type="NCBI Taxonomy" id="1914"/>
    <lineage>
        <taxon>Bacteria</taxon>
        <taxon>Bacillati</taxon>
        <taxon>Actinomycetota</taxon>
        <taxon>Actinomycetes</taxon>
        <taxon>Kitasatosporales</taxon>
        <taxon>Streptomycetaceae</taxon>
        <taxon>Streptomyces</taxon>
    </lineage>
</organism>
<dbReference type="AlphaFoldDB" id="Q6RGP7"/>
<reference evidence="1" key="1">
    <citation type="submission" date="2003-12" db="EMBL/GenBank/DDBJ databases">
        <authorList>
            <person name="Hosted T.J.Jr."/>
            <person name="Horan A.C."/>
            <person name="Wang T."/>
        </authorList>
    </citation>
    <scope>NUCLEOTIDE SEQUENCE</scope>
    <source>
        <strain evidence="1">IMRU3455</strain>
        <plasmid evidence="1">linear plasmid pSLV45</plasmid>
    </source>
</reference>
<gene>
    <name evidence="1" type="primary">SLV.23</name>
</gene>
<geneLocation type="plasmid" evidence="1">
    <name>linear plasmid pSLV45</name>
</geneLocation>
<sequence length="282" mass="30907">MATLTEGDVAQGRPQPMIRFEQLPAAVDAPDAHGPLTAEEEETWELCQRSFAQYKDAWFVAAGALDISLRGRLWRRDYDTAEAFIRGVADMSTSNAYRQIAGARIAALLAEPPRLELESNDLSRMRDSDNVRSYVISQRAAEGLTPIREDYGDDAAADAYRTVAEATGREKVSQRTITGVVRQFPRRAEEELNAEQRRERLRELAVKQAAAEAAAKVQPVEPTEPVAVFAALVLAAEAFASKTDGLAAAYTAAVEADPEEAKRLAVRLRDHLTTVVANLPNV</sequence>
<proteinExistence type="predicted"/>
<name>Q6RGP7_STRLA</name>